<feature type="compositionally biased region" description="Pro residues" evidence="2">
    <location>
        <begin position="1"/>
        <end position="17"/>
    </location>
</feature>
<dbReference type="Proteomes" id="UP000637788">
    <property type="component" value="Unassembled WGS sequence"/>
</dbReference>
<protein>
    <recommendedName>
        <fullName evidence="4">DUF4352 domain-containing protein</fullName>
    </recommendedName>
</protein>
<keyword evidence="3" id="KW-0812">Transmembrane</keyword>
<keyword evidence="1" id="KW-0732">Signal</keyword>
<organism evidence="5 6">
    <name type="scientific">Streptomyces flaveus</name>
    <dbReference type="NCBI Taxonomy" id="66370"/>
    <lineage>
        <taxon>Bacteria</taxon>
        <taxon>Bacillati</taxon>
        <taxon>Actinomycetota</taxon>
        <taxon>Actinomycetes</taxon>
        <taxon>Kitasatosporales</taxon>
        <taxon>Streptomycetaceae</taxon>
        <taxon>Streptomyces</taxon>
        <taxon>Streptomyces aurantiacus group</taxon>
    </lineage>
</organism>
<name>A0A917VE79_9ACTN</name>
<keyword evidence="3" id="KW-0472">Membrane</keyword>
<keyword evidence="6" id="KW-1185">Reference proteome</keyword>
<keyword evidence="3" id="KW-1133">Transmembrane helix</keyword>
<reference evidence="5" key="2">
    <citation type="submission" date="2020-09" db="EMBL/GenBank/DDBJ databases">
        <authorList>
            <person name="Sun Q."/>
            <person name="Ohkuma M."/>
        </authorList>
    </citation>
    <scope>NUCLEOTIDE SEQUENCE</scope>
    <source>
        <strain evidence="5">JCM 3035</strain>
    </source>
</reference>
<feature type="domain" description="DUF4352" evidence="4">
    <location>
        <begin position="99"/>
        <end position="208"/>
    </location>
</feature>
<dbReference type="InterPro" id="IPR029050">
    <property type="entry name" value="Immunoprotect_excell_Ig-like"/>
</dbReference>
<evidence type="ECO:0000313" key="6">
    <source>
        <dbReference type="Proteomes" id="UP000637788"/>
    </source>
</evidence>
<reference evidence="5" key="1">
    <citation type="journal article" date="2014" name="Int. J. Syst. Evol. Microbiol.">
        <title>Complete genome sequence of Corynebacterium casei LMG S-19264T (=DSM 44701T), isolated from a smear-ripened cheese.</title>
        <authorList>
            <consortium name="US DOE Joint Genome Institute (JGI-PGF)"/>
            <person name="Walter F."/>
            <person name="Albersmeier A."/>
            <person name="Kalinowski J."/>
            <person name="Ruckert C."/>
        </authorList>
    </citation>
    <scope>NUCLEOTIDE SEQUENCE</scope>
    <source>
        <strain evidence="5">JCM 3035</strain>
    </source>
</reference>
<dbReference type="EMBL" id="BMPQ01000005">
    <property type="protein sequence ID" value="GGK65549.1"/>
    <property type="molecule type" value="Genomic_DNA"/>
</dbReference>
<evidence type="ECO:0000256" key="2">
    <source>
        <dbReference type="SAM" id="MobiDB-lite"/>
    </source>
</evidence>
<dbReference type="InterPro" id="IPR029051">
    <property type="entry name" value="DUF4352"/>
</dbReference>
<evidence type="ECO:0000256" key="3">
    <source>
        <dbReference type="SAM" id="Phobius"/>
    </source>
</evidence>
<comment type="caution">
    <text evidence="5">The sequence shown here is derived from an EMBL/GenBank/DDBJ whole genome shotgun (WGS) entry which is preliminary data.</text>
</comment>
<feature type="compositionally biased region" description="Polar residues" evidence="2">
    <location>
        <begin position="57"/>
        <end position="69"/>
    </location>
</feature>
<dbReference type="Gene3D" id="2.60.40.1240">
    <property type="match status" value="1"/>
</dbReference>
<evidence type="ECO:0000313" key="5">
    <source>
        <dbReference type="EMBL" id="GGK65549.1"/>
    </source>
</evidence>
<dbReference type="AlphaFoldDB" id="A0A917VE79"/>
<dbReference type="Pfam" id="PF11611">
    <property type="entry name" value="DUF4352"/>
    <property type="match status" value="1"/>
</dbReference>
<feature type="transmembrane region" description="Helical" evidence="3">
    <location>
        <begin position="26"/>
        <end position="47"/>
    </location>
</feature>
<gene>
    <name evidence="5" type="ORF">GCM10010094_28240</name>
</gene>
<feature type="region of interest" description="Disordered" evidence="2">
    <location>
        <begin position="1"/>
        <end position="23"/>
    </location>
</feature>
<feature type="region of interest" description="Disordered" evidence="2">
    <location>
        <begin position="49"/>
        <end position="87"/>
    </location>
</feature>
<accession>A0A917VE79</accession>
<sequence length="216" mass="22599">MTDTTPPPMPGFPPPEPAPKKSRTNAIIIGAAAAVIAAVVATGVVVANSRDDDGSDAATTSETSAPTDDTITAAEEPEPTPENTEPEILGLTDGVSYENDVEVALSGYTRGVSTEYGSPENTAYVSFTVKIVNGSEATMNLAAAYFQCQYGDQATAGEEVYDEDRGLEGMPTTHLRPGRTMTAKVACALPKGEEYLQIELAPDFESETAIFAGNVK</sequence>
<proteinExistence type="predicted"/>
<evidence type="ECO:0000256" key="1">
    <source>
        <dbReference type="ARBA" id="ARBA00022729"/>
    </source>
</evidence>
<evidence type="ECO:0000259" key="4">
    <source>
        <dbReference type="Pfam" id="PF11611"/>
    </source>
</evidence>
<dbReference type="RefSeq" id="WP_189322177.1">
    <property type="nucleotide sequence ID" value="NZ_BMPQ01000005.1"/>
</dbReference>